<dbReference type="EMBL" id="UINC01186409">
    <property type="protein sequence ID" value="SVD98618.1"/>
    <property type="molecule type" value="Genomic_DNA"/>
</dbReference>
<organism evidence="1">
    <name type="scientific">marine metagenome</name>
    <dbReference type="NCBI Taxonomy" id="408172"/>
    <lineage>
        <taxon>unclassified sequences</taxon>
        <taxon>metagenomes</taxon>
        <taxon>ecological metagenomes</taxon>
    </lineage>
</organism>
<sequence length="54" mass="6287">KIENIPPGEYEVIAWQEKFKDKKTKEWKTLNASVTIGEGDTTQNFTFIKEAKKK</sequence>
<feature type="non-terminal residue" evidence="1">
    <location>
        <position position="1"/>
    </location>
</feature>
<proteinExistence type="predicted"/>
<name>A0A382ZVB3_9ZZZZ</name>
<protein>
    <recommendedName>
        <fullName evidence="2">Rhamnogalacturonan lyase domain-containing protein</fullName>
    </recommendedName>
</protein>
<gene>
    <name evidence="1" type="ORF">METZ01_LOCUS451472</name>
</gene>
<reference evidence="1" key="1">
    <citation type="submission" date="2018-05" db="EMBL/GenBank/DDBJ databases">
        <authorList>
            <person name="Lanie J.A."/>
            <person name="Ng W.-L."/>
            <person name="Kazmierczak K.M."/>
            <person name="Andrzejewski T.M."/>
            <person name="Davidsen T.M."/>
            <person name="Wayne K.J."/>
            <person name="Tettelin H."/>
            <person name="Glass J.I."/>
            <person name="Rusch D."/>
            <person name="Podicherti R."/>
            <person name="Tsui H.-C.T."/>
            <person name="Winkler M.E."/>
        </authorList>
    </citation>
    <scope>NUCLEOTIDE SEQUENCE</scope>
</reference>
<dbReference type="AlphaFoldDB" id="A0A382ZVB3"/>
<evidence type="ECO:0008006" key="2">
    <source>
        <dbReference type="Google" id="ProtNLM"/>
    </source>
</evidence>
<accession>A0A382ZVB3</accession>
<evidence type="ECO:0000313" key="1">
    <source>
        <dbReference type="EMBL" id="SVD98618.1"/>
    </source>
</evidence>